<feature type="compositionally biased region" description="Basic and acidic residues" evidence="1">
    <location>
        <begin position="409"/>
        <end position="431"/>
    </location>
</feature>
<protein>
    <recommendedName>
        <fullName evidence="2">F-box domain-containing protein</fullName>
    </recommendedName>
</protein>
<dbReference type="AlphaFoldDB" id="K1VBI5"/>
<feature type="region of interest" description="Disordered" evidence="1">
    <location>
        <begin position="508"/>
        <end position="596"/>
    </location>
</feature>
<evidence type="ECO:0000313" key="3">
    <source>
        <dbReference type="EMBL" id="EKC98130.1"/>
    </source>
</evidence>
<feature type="region of interest" description="Disordered" evidence="1">
    <location>
        <begin position="363"/>
        <end position="496"/>
    </location>
</feature>
<sequence length="642" mass="67960">MPPVWVPRKEQPSNASEIRDSVVNNREDVVSEVLSHLSSGDLATCMRVCRLWYNEAARFLYRSVKLDHETMSSFLYGISPLCDDVEPCSATMTEGIWKDCDHDTAERLAITSRPRTFYNFKAPLLRYVQSLTLCSHHRCACAPSGPLIHRLLCNLKLLRVVRSVCGCPSSCAINALCDSAACPFLNCLADKYVFRNNDGDCGAAASSRLDRHGFLYDVEGRDNRTTVVLPRTLGLLHSHGSADIAFGSALNRATSLKIVFADWEGCRSRPSAMTITIKDARVLLSTLADLLRSAPRCHEIVICGLERLELAETRGGEAAQIDADDLRSLKKLIEDHIRKAVWVQPVLPDSMVHSHDPHTGDIVLSFGSIPHHGGGNSNQSAMQGGGDMNDALPGAGIPNPAALFDSDVDMSHASENDGSSEHSDASAKTEDDSNSDSDYESANGEDSGEETDLEDDGDGDAEDEDEDEDEGDGGESDAHTGEVEDEEDMELEAASQELLAALASGFIFGIPLPPAGGPSTQGNATNGAGAATTTTASTSPPAAADAASEAAPASASDSSASNNSATNSGAGNAGNTSAPTHTANGATGANATHGPVNGQSLLAAFQEFVTSLTRTKPLDGQVVFQTFDEYLADDDSRGELSL</sequence>
<comment type="caution">
    <text evidence="3">The sequence shown here is derived from an EMBL/GenBank/DDBJ whole genome shotgun (WGS) entry which is preliminary data.</text>
</comment>
<name>K1VBI5_TRIAC</name>
<feature type="compositionally biased region" description="Acidic residues" evidence="1">
    <location>
        <begin position="446"/>
        <end position="475"/>
    </location>
</feature>
<dbReference type="STRING" id="1220162.K1VBI5"/>
<dbReference type="Pfam" id="PF12937">
    <property type="entry name" value="F-box-like"/>
    <property type="match status" value="1"/>
</dbReference>
<dbReference type="InterPro" id="IPR001810">
    <property type="entry name" value="F-box_dom"/>
</dbReference>
<keyword evidence="4" id="KW-1185">Reference proteome</keyword>
<feature type="domain" description="F-box" evidence="2">
    <location>
        <begin position="28"/>
        <end position="64"/>
    </location>
</feature>
<feature type="compositionally biased region" description="Low complexity" evidence="1">
    <location>
        <begin position="522"/>
        <end position="595"/>
    </location>
</feature>
<dbReference type="SUPFAM" id="SSF81383">
    <property type="entry name" value="F-box domain"/>
    <property type="match status" value="1"/>
</dbReference>
<proteinExistence type="predicted"/>
<gene>
    <name evidence="3" type="ORF">A1Q2_07572</name>
</gene>
<dbReference type="EMBL" id="AMBO01000397">
    <property type="protein sequence ID" value="EKC98130.1"/>
    <property type="molecule type" value="Genomic_DNA"/>
</dbReference>
<evidence type="ECO:0000256" key="1">
    <source>
        <dbReference type="SAM" id="MobiDB-lite"/>
    </source>
</evidence>
<reference evidence="3 4" key="1">
    <citation type="journal article" date="2012" name="Eukaryot. Cell">
        <title>Genome sequence of the Trichosporon asahii environmental strain CBS 8904.</title>
        <authorList>
            <person name="Yang R.Y."/>
            <person name="Li H.T."/>
            <person name="Zhu H."/>
            <person name="Zhou G.P."/>
            <person name="Wang M."/>
            <person name="Wang L."/>
        </authorList>
    </citation>
    <scope>NUCLEOTIDE SEQUENCE [LARGE SCALE GENOMIC DNA]</scope>
    <source>
        <strain evidence="3 4">CBS 8904</strain>
    </source>
</reference>
<evidence type="ECO:0000313" key="4">
    <source>
        <dbReference type="Proteomes" id="UP000006757"/>
    </source>
</evidence>
<dbReference type="HOGENOM" id="CLU_426536_0_0_1"/>
<accession>K1VBI5</accession>
<dbReference type="Proteomes" id="UP000006757">
    <property type="component" value="Unassembled WGS sequence"/>
</dbReference>
<dbReference type="InterPro" id="IPR036047">
    <property type="entry name" value="F-box-like_dom_sf"/>
</dbReference>
<organism evidence="3 4">
    <name type="scientific">Trichosporon asahii var. asahii (strain CBS 8904)</name>
    <name type="common">Yeast</name>
    <dbReference type="NCBI Taxonomy" id="1220162"/>
    <lineage>
        <taxon>Eukaryota</taxon>
        <taxon>Fungi</taxon>
        <taxon>Dikarya</taxon>
        <taxon>Basidiomycota</taxon>
        <taxon>Agaricomycotina</taxon>
        <taxon>Tremellomycetes</taxon>
        <taxon>Trichosporonales</taxon>
        <taxon>Trichosporonaceae</taxon>
        <taxon>Trichosporon</taxon>
    </lineage>
</organism>
<dbReference type="Gene3D" id="1.20.1280.50">
    <property type="match status" value="1"/>
</dbReference>
<dbReference type="InParanoid" id="K1VBI5"/>
<evidence type="ECO:0000259" key="2">
    <source>
        <dbReference type="Pfam" id="PF12937"/>
    </source>
</evidence>